<feature type="non-terminal residue" evidence="3">
    <location>
        <position position="1"/>
    </location>
</feature>
<dbReference type="Pfam" id="PF01458">
    <property type="entry name" value="SUFBD_core"/>
    <property type="match status" value="1"/>
</dbReference>
<accession>T1BVV0</accession>
<dbReference type="InterPro" id="IPR000825">
    <property type="entry name" value="SUF_FeS_clus_asmbl_SufBD_core"/>
</dbReference>
<reference evidence="3" key="2">
    <citation type="journal article" date="2014" name="ISME J.">
        <title>Microbial stratification in low pH oxic and suboxic macroscopic growths along an acid mine drainage.</title>
        <authorList>
            <person name="Mendez-Garcia C."/>
            <person name="Mesa V."/>
            <person name="Sprenger R.R."/>
            <person name="Richter M."/>
            <person name="Diez M.S."/>
            <person name="Solano J."/>
            <person name="Bargiela R."/>
            <person name="Golyshina O.V."/>
            <person name="Manteca A."/>
            <person name="Ramos J.L."/>
            <person name="Gallego J.R."/>
            <person name="Llorente I."/>
            <person name="Martins Dos Santos V.A."/>
            <person name="Jensen O.N."/>
            <person name="Pelaez A.I."/>
            <person name="Sanchez J."/>
            <person name="Ferrer M."/>
        </authorList>
    </citation>
    <scope>NUCLEOTIDE SEQUENCE</scope>
</reference>
<dbReference type="GO" id="GO:0016226">
    <property type="term" value="P:iron-sulfur cluster assembly"/>
    <property type="evidence" value="ECO:0007669"/>
    <property type="project" value="InterPro"/>
</dbReference>
<evidence type="ECO:0000259" key="2">
    <source>
        <dbReference type="Pfam" id="PF01458"/>
    </source>
</evidence>
<dbReference type="EMBL" id="AUZY01002218">
    <property type="protein sequence ID" value="EQD72728.1"/>
    <property type="molecule type" value="Genomic_DNA"/>
</dbReference>
<comment type="caution">
    <text evidence="3">The sequence shown here is derived from an EMBL/GenBank/DDBJ whole genome shotgun (WGS) entry which is preliminary data.</text>
</comment>
<gene>
    <name evidence="3" type="ORF">B1B_03597</name>
</gene>
<dbReference type="InterPro" id="IPR055346">
    <property type="entry name" value="Fe-S_cluster_assembly_SufBD"/>
</dbReference>
<dbReference type="PANTHER" id="PTHR30508">
    <property type="entry name" value="FES CLUSTER ASSEMBLY PROTEIN SUF"/>
    <property type="match status" value="1"/>
</dbReference>
<name>T1BVV0_9ZZZZ</name>
<sequence>TAVRNESHLSAQGSEVEDLQVMYGDGQTAYNNFTEITHEADDTKGQSITRGIFKGHSRGTSRGMMRIQPDTRKVVSYLSEHAMLLSKEARSESVPGLEILSAKDVKATHSSSVAPIDPERIFYLESRGIPEDAATRMIAEGFLSAVLDRAPVEGLREVLYPALDARWNRRPILWASEGTLPTLPPLNIVGWGAIGDWRMDTKLRDTAGRA</sequence>
<evidence type="ECO:0000313" key="3">
    <source>
        <dbReference type="EMBL" id="EQD72728.1"/>
    </source>
</evidence>
<proteinExistence type="inferred from homology"/>
<dbReference type="PANTHER" id="PTHR30508:SF1">
    <property type="entry name" value="UPF0051 PROTEIN ABCI8, CHLOROPLASTIC-RELATED"/>
    <property type="match status" value="1"/>
</dbReference>
<dbReference type="AlphaFoldDB" id="T1BVV0"/>
<comment type="similarity">
    <text evidence="1">Belongs to the iron-sulfur cluster assembly SufBD family.</text>
</comment>
<feature type="domain" description="SUF system FeS cluster assembly SufBD core" evidence="2">
    <location>
        <begin position="4"/>
        <end position="142"/>
    </location>
</feature>
<reference evidence="3" key="1">
    <citation type="submission" date="2013-08" db="EMBL/GenBank/DDBJ databases">
        <authorList>
            <person name="Mendez C."/>
            <person name="Richter M."/>
            <person name="Ferrer M."/>
            <person name="Sanchez J."/>
        </authorList>
    </citation>
    <scope>NUCLEOTIDE SEQUENCE</scope>
</reference>
<evidence type="ECO:0000256" key="1">
    <source>
        <dbReference type="ARBA" id="ARBA00043967"/>
    </source>
</evidence>
<dbReference type="InterPro" id="IPR037284">
    <property type="entry name" value="SUF_FeS_clus_asmbl_SufBD_sf"/>
</dbReference>
<protein>
    <submittedName>
        <fullName evidence="3">FeS assembly protein SufD</fullName>
    </submittedName>
</protein>
<dbReference type="SUPFAM" id="SSF101960">
    <property type="entry name" value="Stabilizer of iron transporter SufD"/>
    <property type="match status" value="1"/>
</dbReference>
<organism evidence="3">
    <name type="scientific">mine drainage metagenome</name>
    <dbReference type="NCBI Taxonomy" id="410659"/>
    <lineage>
        <taxon>unclassified sequences</taxon>
        <taxon>metagenomes</taxon>
        <taxon>ecological metagenomes</taxon>
    </lineage>
</organism>